<feature type="signal peptide" evidence="12">
    <location>
        <begin position="1"/>
        <end position="32"/>
    </location>
</feature>
<dbReference type="RefSeq" id="WP_147390074.1">
    <property type="nucleotide sequence ID" value="NZ_AQHF01000027.1"/>
</dbReference>
<feature type="domain" description="NolW-like" evidence="14">
    <location>
        <begin position="134"/>
        <end position="196"/>
    </location>
</feature>
<dbReference type="GO" id="GO:0015628">
    <property type="term" value="P:protein secretion by the type II secretion system"/>
    <property type="evidence" value="ECO:0007669"/>
    <property type="project" value="InterPro"/>
</dbReference>
<name>A0A8I0T572_9GAMM</name>
<comment type="similarity">
    <text evidence="2">Belongs to the bacterial secretin family. GSP D subfamily.</text>
</comment>
<dbReference type="InterPro" id="IPR049371">
    <property type="entry name" value="GspD-like_N0"/>
</dbReference>
<dbReference type="PANTHER" id="PTHR30332">
    <property type="entry name" value="PROBABLE GENERAL SECRETION PATHWAY PROTEIN D"/>
    <property type="match status" value="1"/>
</dbReference>
<evidence type="ECO:0000256" key="9">
    <source>
        <dbReference type="ARBA" id="ARBA00023237"/>
    </source>
</evidence>
<evidence type="ECO:0000313" key="17">
    <source>
        <dbReference type="Proteomes" id="UP000660708"/>
    </source>
</evidence>
<dbReference type="PROSITE" id="PS00875">
    <property type="entry name" value="T2SP_D"/>
    <property type="match status" value="1"/>
</dbReference>
<dbReference type="Gene3D" id="3.30.1370.120">
    <property type="match status" value="3"/>
</dbReference>
<evidence type="ECO:0000256" key="12">
    <source>
        <dbReference type="SAM" id="SignalP"/>
    </source>
</evidence>
<dbReference type="AlphaFoldDB" id="A0A8I0T572"/>
<keyword evidence="17" id="KW-1185">Reference proteome</keyword>
<evidence type="ECO:0000256" key="10">
    <source>
        <dbReference type="RuleBase" id="RU004004"/>
    </source>
</evidence>
<evidence type="ECO:0000256" key="3">
    <source>
        <dbReference type="ARBA" id="ARBA00022448"/>
    </source>
</evidence>
<dbReference type="GO" id="GO:0009279">
    <property type="term" value="C:cell outer membrane"/>
    <property type="evidence" value="ECO:0007669"/>
    <property type="project" value="UniProtKB-SubCell"/>
</dbReference>
<gene>
    <name evidence="16" type="primary">gspD</name>
    <name evidence="16" type="ORF">PPEP_a4439</name>
</gene>
<keyword evidence="5" id="KW-0812">Transmembrane</keyword>
<evidence type="ECO:0000256" key="7">
    <source>
        <dbReference type="ARBA" id="ARBA00022927"/>
    </source>
</evidence>
<feature type="domain" description="GspD-like N0" evidence="15">
    <location>
        <begin position="38"/>
        <end position="107"/>
    </location>
</feature>
<evidence type="ECO:0000259" key="15">
    <source>
        <dbReference type="Pfam" id="PF21305"/>
    </source>
</evidence>
<evidence type="ECO:0000256" key="2">
    <source>
        <dbReference type="ARBA" id="ARBA00006980"/>
    </source>
</evidence>
<evidence type="ECO:0000256" key="6">
    <source>
        <dbReference type="ARBA" id="ARBA00022729"/>
    </source>
</evidence>
<dbReference type="InterPro" id="IPR004846">
    <property type="entry name" value="T2SS/T3SS_dom"/>
</dbReference>
<proteinExistence type="inferred from homology"/>
<dbReference type="InterPro" id="IPR050810">
    <property type="entry name" value="Bact_Secretion_Sys_Channel"/>
</dbReference>
<evidence type="ECO:0000256" key="4">
    <source>
        <dbReference type="ARBA" id="ARBA00022452"/>
    </source>
</evidence>
<keyword evidence="3 10" id="KW-0813">Transport</keyword>
<evidence type="ECO:0000259" key="14">
    <source>
        <dbReference type="Pfam" id="PF03958"/>
    </source>
</evidence>
<evidence type="ECO:0000256" key="8">
    <source>
        <dbReference type="ARBA" id="ARBA00023136"/>
    </source>
</evidence>
<dbReference type="GO" id="GO:0015627">
    <property type="term" value="C:type II protein secretion system complex"/>
    <property type="evidence" value="ECO:0007669"/>
    <property type="project" value="InterPro"/>
</dbReference>
<feature type="region of interest" description="Disordered" evidence="11">
    <location>
        <begin position="302"/>
        <end position="323"/>
    </location>
</feature>
<keyword evidence="9" id="KW-0998">Cell outer membrane</keyword>
<comment type="subcellular location">
    <subcellularLocation>
        <location evidence="1 10">Cell outer membrane</location>
    </subcellularLocation>
</comment>
<dbReference type="Proteomes" id="UP000660708">
    <property type="component" value="Unassembled WGS sequence"/>
</dbReference>
<keyword evidence="6 12" id="KW-0732">Signal</keyword>
<dbReference type="InterPro" id="IPR038591">
    <property type="entry name" value="NolW-like_sf"/>
</dbReference>
<dbReference type="Pfam" id="PF00263">
    <property type="entry name" value="Secretin"/>
    <property type="match status" value="1"/>
</dbReference>
<accession>A0A8I0T572</accession>
<dbReference type="InterPro" id="IPR004845">
    <property type="entry name" value="T2SS_GspD_CS"/>
</dbReference>
<dbReference type="Pfam" id="PF21305">
    <property type="entry name" value="type_II_gspD_N0"/>
    <property type="match status" value="1"/>
</dbReference>
<feature type="domain" description="NolW-like" evidence="14">
    <location>
        <begin position="274"/>
        <end position="354"/>
    </location>
</feature>
<dbReference type="Pfam" id="PF03958">
    <property type="entry name" value="Secretin_N"/>
    <property type="match status" value="3"/>
</dbReference>
<feature type="chain" id="PRO_5034592889" evidence="12">
    <location>
        <begin position="33"/>
        <end position="688"/>
    </location>
</feature>
<dbReference type="InterPro" id="IPR001775">
    <property type="entry name" value="GspD/PilQ"/>
</dbReference>
<evidence type="ECO:0000256" key="5">
    <source>
        <dbReference type="ARBA" id="ARBA00022692"/>
    </source>
</evidence>
<dbReference type="InterPro" id="IPR005644">
    <property type="entry name" value="NolW-like"/>
</dbReference>
<feature type="compositionally biased region" description="Basic and acidic residues" evidence="11">
    <location>
        <begin position="314"/>
        <end position="323"/>
    </location>
</feature>
<reference evidence="16 17" key="1">
    <citation type="submission" date="2015-06" db="EMBL/GenBank/DDBJ databases">
        <title>Genome sequence of Pseudoalteromonas peptidolytica.</title>
        <authorList>
            <person name="Xie B.-B."/>
            <person name="Rong J.-C."/>
            <person name="Qin Q.-L."/>
            <person name="Zhang Y.-Z."/>
        </authorList>
    </citation>
    <scope>NUCLEOTIDE SEQUENCE [LARGE SCALE GENOMIC DNA]</scope>
    <source>
        <strain evidence="16 17">F12-50-A1</strain>
    </source>
</reference>
<keyword evidence="8" id="KW-0472">Membrane</keyword>
<evidence type="ECO:0000259" key="13">
    <source>
        <dbReference type="Pfam" id="PF00263"/>
    </source>
</evidence>
<evidence type="ECO:0000313" key="16">
    <source>
        <dbReference type="EMBL" id="MBE0347775.1"/>
    </source>
</evidence>
<comment type="caution">
    <text evidence="16">The sequence shown here is derived from an EMBL/GenBank/DDBJ whole genome shotgun (WGS) entry which is preliminary data.</text>
</comment>
<dbReference type="PRINTS" id="PR00811">
    <property type="entry name" value="BCTERIALGSPD"/>
</dbReference>
<keyword evidence="4" id="KW-1134">Transmembrane beta strand</keyword>
<dbReference type="InterPro" id="IPR013356">
    <property type="entry name" value="T2SS_GspD"/>
</dbReference>
<sequence>MGKKLHLTKTKKGLAKYATLLIAAGISLSVSAVEYAANFKGTDINEFINIVSDKLNKTIIIDPNVRGNINVRSYELMDEKLYYQFFLNVLEVYGYSVIEMDTGVLKVVRSSDGKKSNVPLVSAEERGNGDVMVTRVVRVKNVSVQELGPLIRQFSDQKDGGHVTNLNSANVMMLTGHASSVNRLVDIIKTVDQAGDKRVDIVKLKHATADDVVKVVEKIFQDSGKGGMPDFLIPKIVSDTRTNSVIVSGESQARSRAAELIKRLDDELQSQGNTQVFYLNYAKAEDLVKVLQGVSKSIEEEQAGGQTARKLNTKKQDTSIEAHEDSNSLVITAQPDTMRSLSQVIKKLDIRRAQVLVEAIVVEVSEADGINLGLQWISEKGGMLQFNDGTTVPVGSLAVAAEQARDKEIKGTIIGTDDNDVSNTTTTERGDYSGLAGLLKNINGLAAGIVKNDWGAIIQAVTTDTNSNILATPSVTTMDNEEASMIVGEEVPIVTGSTANDNNSNPFQTVDRQEVGIKLKVTPQINDGSAVQLTIEQEVSSVKGATSVDIRVAKRAINTTVIADDGGMVILGGLIDETVQESVSKVPLLGDIPILGHLFRSTGTKKEKRNLLVFIRPTIIRDSRSMNEISHSKYNFIRGEQHKHREEGIELMPFEDTPILPKWDDKLTLPPTYEEFLKEQNRKEREDD</sequence>
<keyword evidence="7" id="KW-0653">Protein transport</keyword>
<organism evidence="16 17">
    <name type="scientific">Pseudoalteromonas peptidolytica F12-50-A1</name>
    <dbReference type="NCBI Taxonomy" id="1315280"/>
    <lineage>
        <taxon>Bacteria</taxon>
        <taxon>Pseudomonadati</taxon>
        <taxon>Pseudomonadota</taxon>
        <taxon>Gammaproteobacteria</taxon>
        <taxon>Alteromonadales</taxon>
        <taxon>Pseudoalteromonadaceae</taxon>
        <taxon>Pseudoalteromonas</taxon>
    </lineage>
</organism>
<dbReference type="EMBL" id="AQHF01000027">
    <property type="protein sequence ID" value="MBE0347775.1"/>
    <property type="molecule type" value="Genomic_DNA"/>
</dbReference>
<dbReference type="NCBIfam" id="TIGR02517">
    <property type="entry name" value="type_II_gspD"/>
    <property type="match status" value="1"/>
</dbReference>
<feature type="domain" description="Type II/III secretion system secretin-like" evidence="13">
    <location>
        <begin position="461"/>
        <end position="621"/>
    </location>
</feature>
<protein>
    <submittedName>
        <fullName evidence="16">General secretion pathway protein D</fullName>
    </submittedName>
</protein>
<evidence type="ECO:0000256" key="1">
    <source>
        <dbReference type="ARBA" id="ARBA00004442"/>
    </source>
</evidence>
<evidence type="ECO:0000256" key="11">
    <source>
        <dbReference type="SAM" id="MobiDB-lite"/>
    </source>
</evidence>
<feature type="domain" description="NolW-like" evidence="14">
    <location>
        <begin position="200"/>
        <end position="266"/>
    </location>
</feature>
<dbReference type="PANTHER" id="PTHR30332:SF24">
    <property type="entry name" value="SECRETIN GSPD-RELATED"/>
    <property type="match status" value="1"/>
</dbReference>